<dbReference type="InterPro" id="IPR000212">
    <property type="entry name" value="DNA_helicase_UvrD/REP"/>
</dbReference>
<evidence type="ECO:0000256" key="1">
    <source>
        <dbReference type="ARBA" id="ARBA00009922"/>
    </source>
</evidence>
<evidence type="ECO:0000256" key="9">
    <source>
        <dbReference type="ARBA" id="ARBA00023125"/>
    </source>
</evidence>
<dbReference type="PANTHER" id="PTHR11070:SF59">
    <property type="entry name" value="DNA 3'-5' HELICASE"/>
    <property type="match status" value="1"/>
</dbReference>
<dbReference type="InterPro" id="IPR038726">
    <property type="entry name" value="PDDEXK_AddAB-type"/>
</dbReference>
<evidence type="ECO:0000256" key="11">
    <source>
        <dbReference type="ARBA" id="ARBA00023235"/>
    </source>
</evidence>
<dbReference type="InterPro" id="IPR013986">
    <property type="entry name" value="DExx_box_DNA_helicase_dom_sf"/>
</dbReference>
<sequence>MTDTGTWRLLPAAIPGIPELDADQSAAAEPHPGVRVVLGGPGTGKTTVLAAAAARRLGAGARLERIVVLTASRQAAQELRRDIIRRHGGAEVGARVTTVHGFALGLLRELGDPGQDLRLLRAPEQEQRLRDLLEGEGEQTWPEEIRAASRTRAFARQLREVLARARQLGLDPEHLAVLAAEDEVFGSVGRFFETYLTIADFDGALDYTELVHRARLLLAGTSAAEACRARFDAVLVDDAQELDQVSANLLADLALLGLPVLALGDPQQRLGSFRGASAASIASLRRLPGAETLRLVTGHRNREGVAEALARIRSRLDAADAPPDPTPAPGKASLVTASIYDDSAAETAHLAAALRRAVLKDGCTWQELAVIARSGRGQLSPLARELTTRGIPVEVAGDELALGSQRAVEALLAGLAGAASLEHLGAAETAQLLAGPLCELDVVGQRVLARALLEARPDLDAGDSRDLLTSCLRQPGLLETVAGAEAERARELAQLLRKAANQLAQGVPVAEVLWIIWNGTSWPSRLRDAALSGSRSANQDLDAVVELFELAGRRHELAGSHGAGAFVSAVIREEIPADTGREFSVQGRGVRLLTAHRARSGSWRRVYVIGVSEGLWPQLGWRGLLLDPDRLAPDHLDAATTAGLIAAERRSFYVACSRAEEQLHVSAPAASETEPAGPSRFCSELGVTTVRVAGLPEQRQTAPALVAELRRVAGDPVESWAMRRAAALRLARLGEITDSQFRPAFRDARPENWWGVRAPSSPGWRTPRPVTITGSALQALLACPRQWFLARRGGADRPRGSQASLGDVIHRMAQKAAWGTIGLPELLQQLDDLWPRLHFEARWMEVAEREQMRQALTRFHNWNETNPDRLLGVEVGFEVPVSILGIPVLLRGTVDRLELKDGRLSVVDLKTGRRPPTKAEVAEHTQLGVYQLAARLGAFESLAPGVKDVAEPSLLQLRHGGALPQRQFQEVLPEGHSWLIEKLEQAVGILREGILEAREGPQCAWCAFKASCPAINPGSLA</sequence>
<evidence type="ECO:0000256" key="6">
    <source>
        <dbReference type="ARBA" id="ARBA00022806"/>
    </source>
</evidence>
<evidence type="ECO:0000256" key="12">
    <source>
        <dbReference type="ARBA" id="ARBA00034617"/>
    </source>
</evidence>
<keyword evidence="19" id="KW-1185">Reference proteome</keyword>
<keyword evidence="10" id="KW-0234">DNA repair</keyword>
<dbReference type="GO" id="GO:0004386">
    <property type="term" value="F:helicase activity"/>
    <property type="evidence" value="ECO:0007669"/>
    <property type="project" value="UniProtKB-KW"/>
</dbReference>
<gene>
    <name evidence="18" type="ORF">J5A65_07830</name>
</gene>
<dbReference type="InterPro" id="IPR027417">
    <property type="entry name" value="P-loop_NTPase"/>
</dbReference>
<keyword evidence="5 15" id="KW-0378">Hydrolase</keyword>
<evidence type="ECO:0000259" key="16">
    <source>
        <dbReference type="PROSITE" id="PS51198"/>
    </source>
</evidence>
<keyword evidence="6 15" id="KW-0347">Helicase</keyword>
<dbReference type="PROSITE" id="PS51217">
    <property type="entry name" value="UVRD_HELICASE_CTER"/>
    <property type="match status" value="1"/>
</dbReference>
<dbReference type="Gene3D" id="1.10.10.160">
    <property type="match status" value="1"/>
</dbReference>
<dbReference type="InterPro" id="IPR011604">
    <property type="entry name" value="PDDEXK-like_dom_sf"/>
</dbReference>
<proteinExistence type="inferred from homology"/>
<evidence type="ECO:0000256" key="4">
    <source>
        <dbReference type="ARBA" id="ARBA00022763"/>
    </source>
</evidence>
<feature type="domain" description="UvrD-like helicase C-terminal" evidence="17">
    <location>
        <begin position="302"/>
        <end position="600"/>
    </location>
</feature>
<dbReference type="PROSITE" id="PS51198">
    <property type="entry name" value="UVRD_HELICASE_ATP_BIND"/>
    <property type="match status" value="1"/>
</dbReference>
<evidence type="ECO:0000313" key="19">
    <source>
        <dbReference type="Proteomes" id="UP000678513"/>
    </source>
</evidence>
<comment type="catalytic activity">
    <reaction evidence="12">
        <text>Couples ATP hydrolysis with the unwinding of duplex DNA by translocating in the 3'-5' direction.</text>
        <dbReference type="EC" id="5.6.2.4"/>
    </reaction>
</comment>
<keyword evidence="11" id="KW-0413">Isomerase</keyword>
<dbReference type="PANTHER" id="PTHR11070">
    <property type="entry name" value="UVRD / RECB / PCRA DNA HELICASE FAMILY MEMBER"/>
    <property type="match status" value="1"/>
</dbReference>
<dbReference type="RefSeq" id="WP_212320919.1">
    <property type="nucleotide sequence ID" value="NZ_AP024463.1"/>
</dbReference>
<evidence type="ECO:0000256" key="7">
    <source>
        <dbReference type="ARBA" id="ARBA00022839"/>
    </source>
</evidence>
<feature type="binding site" evidence="15">
    <location>
        <begin position="39"/>
        <end position="46"/>
    </location>
    <ligand>
        <name>ATP</name>
        <dbReference type="ChEBI" id="CHEBI:30616"/>
    </ligand>
</feature>
<evidence type="ECO:0000256" key="3">
    <source>
        <dbReference type="ARBA" id="ARBA00022741"/>
    </source>
</evidence>
<dbReference type="InterPro" id="IPR014017">
    <property type="entry name" value="DNA_helicase_UvrD-like_C"/>
</dbReference>
<dbReference type="SUPFAM" id="SSF52540">
    <property type="entry name" value="P-loop containing nucleoside triphosphate hydrolases"/>
    <property type="match status" value="1"/>
</dbReference>
<keyword evidence="8 15" id="KW-0067">ATP-binding</keyword>
<dbReference type="SUPFAM" id="SSF52980">
    <property type="entry name" value="Restriction endonuclease-like"/>
    <property type="match status" value="1"/>
</dbReference>
<dbReference type="Gene3D" id="3.40.50.300">
    <property type="entry name" value="P-loop containing nucleotide triphosphate hydrolases"/>
    <property type="match status" value="2"/>
</dbReference>
<dbReference type="Proteomes" id="UP000678513">
    <property type="component" value="Chromosome"/>
</dbReference>
<evidence type="ECO:0000259" key="17">
    <source>
        <dbReference type="PROSITE" id="PS51217"/>
    </source>
</evidence>
<keyword evidence="2" id="KW-0540">Nuclease</keyword>
<dbReference type="EC" id="5.6.2.4" evidence="13"/>
<reference evidence="18 19" key="1">
    <citation type="submission" date="2021-03" db="EMBL/GenBank/DDBJ databases">
        <title>Human Oral Microbial Genomes.</title>
        <authorList>
            <person name="Johnston C.D."/>
            <person name="Chen T."/>
            <person name="Dewhirst F.E."/>
        </authorList>
    </citation>
    <scope>NUCLEOTIDE SEQUENCE [LARGE SCALE GENOMIC DNA]</scope>
    <source>
        <strain evidence="18 19">DSMZ 100122</strain>
    </source>
</reference>
<keyword evidence="3 15" id="KW-0547">Nucleotide-binding</keyword>
<comment type="catalytic activity">
    <reaction evidence="14">
        <text>ATP + H2O = ADP + phosphate + H(+)</text>
        <dbReference type="Rhea" id="RHEA:13065"/>
        <dbReference type="ChEBI" id="CHEBI:15377"/>
        <dbReference type="ChEBI" id="CHEBI:15378"/>
        <dbReference type="ChEBI" id="CHEBI:30616"/>
        <dbReference type="ChEBI" id="CHEBI:43474"/>
        <dbReference type="ChEBI" id="CHEBI:456216"/>
        <dbReference type="EC" id="5.6.2.4"/>
    </reaction>
</comment>
<evidence type="ECO:0000256" key="5">
    <source>
        <dbReference type="ARBA" id="ARBA00022801"/>
    </source>
</evidence>
<dbReference type="EMBL" id="CP072384">
    <property type="protein sequence ID" value="QUC06891.1"/>
    <property type="molecule type" value="Genomic_DNA"/>
</dbReference>
<evidence type="ECO:0000256" key="2">
    <source>
        <dbReference type="ARBA" id="ARBA00022722"/>
    </source>
</evidence>
<accession>A0ABX7Y1P0</accession>
<name>A0ABX7Y1P0_9ACTN</name>
<keyword evidence="4" id="KW-0227">DNA damage</keyword>
<evidence type="ECO:0000256" key="14">
    <source>
        <dbReference type="ARBA" id="ARBA00048988"/>
    </source>
</evidence>
<evidence type="ECO:0000256" key="8">
    <source>
        <dbReference type="ARBA" id="ARBA00022840"/>
    </source>
</evidence>
<keyword evidence="9" id="KW-0238">DNA-binding</keyword>
<evidence type="ECO:0000256" key="15">
    <source>
        <dbReference type="PROSITE-ProRule" id="PRU00560"/>
    </source>
</evidence>
<dbReference type="InterPro" id="IPR014016">
    <property type="entry name" value="UvrD-like_ATP-bd"/>
</dbReference>
<keyword evidence="7" id="KW-0269">Exonuclease</keyword>
<protein>
    <recommendedName>
        <fullName evidence="13">DNA 3'-5' helicase</fullName>
        <ecNumber evidence="13">5.6.2.4</ecNumber>
    </recommendedName>
</protein>
<dbReference type="Gene3D" id="1.10.486.10">
    <property type="entry name" value="PCRA, domain 4"/>
    <property type="match status" value="1"/>
</dbReference>
<evidence type="ECO:0000256" key="10">
    <source>
        <dbReference type="ARBA" id="ARBA00023204"/>
    </source>
</evidence>
<dbReference type="Pfam" id="PF00580">
    <property type="entry name" value="UvrD-helicase"/>
    <property type="match status" value="1"/>
</dbReference>
<evidence type="ECO:0000313" key="18">
    <source>
        <dbReference type="EMBL" id="QUC06891.1"/>
    </source>
</evidence>
<comment type="similarity">
    <text evidence="1">Belongs to the helicase family. UvrD subfamily.</text>
</comment>
<evidence type="ECO:0000256" key="13">
    <source>
        <dbReference type="ARBA" id="ARBA00034808"/>
    </source>
</evidence>
<feature type="domain" description="UvrD-like helicase ATP-binding" evidence="16">
    <location>
        <begin position="18"/>
        <end position="302"/>
    </location>
</feature>
<dbReference type="Gene3D" id="3.90.320.10">
    <property type="match status" value="1"/>
</dbReference>
<dbReference type="InterPro" id="IPR011335">
    <property type="entry name" value="Restrct_endonuc-II-like"/>
</dbReference>
<dbReference type="Pfam" id="PF12705">
    <property type="entry name" value="PDDEXK_1"/>
    <property type="match status" value="1"/>
</dbReference>
<organism evidence="18 19">
    <name type="scientific">Arachnia rubra</name>
    <dbReference type="NCBI Taxonomy" id="1547448"/>
    <lineage>
        <taxon>Bacteria</taxon>
        <taxon>Bacillati</taxon>
        <taxon>Actinomycetota</taxon>
        <taxon>Actinomycetes</taxon>
        <taxon>Propionibacteriales</taxon>
        <taxon>Propionibacteriaceae</taxon>
        <taxon>Arachnia</taxon>
    </lineage>
</organism>